<dbReference type="SMART" id="SM01235">
    <property type="entry name" value="Haem_bd"/>
    <property type="match status" value="1"/>
</dbReference>
<name>A0A6J6AG21_9ZZZZ</name>
<dbReference type="EMBL" id="CAETWZ010000033">
    <property type="protein sequence ID" value="CAB4367721.1"/>
    <property type="molecule type" value="Genomic_DNA"/>
</dbReference>
<reference evidence="3" key="1">
    <citation type="submission" date="2020-05" db="EMBL/GenBank/DDBJ databases">
        <authorList>
            <person name="Chiriac C."/>
            <person name="Salcher M."/>
            <person name="Ghai R."/>
            <person name="Kavagutti S V."/>
        </authorList>
    </citation>
    <scope>NUCLEOTIDE SEQUENCE</scope>
</reference>
<keyword evidence="1" id="KW-0472">Membrane</keyword>
<evidence type="ECO:0000313" key="3">
    <source>
        <dbReference type="EMBL" id="CAB4367721.1"/>
    </source>
</evidence>
<proteinExistence type="predicted"/>
<protein>
    <submittedName>
        <fullName evidence="3">Unannotated protein</fullName>
    </submittedName>
</protein>
<sequence length="203" mass="22411">MAKRHVILASTLVFLCLFFMGFSYYIGFVQMSVLLAPVALIAWWMIQRRGPKTGSAEVLSVVSSIAIAVVAVFALIQAVPYGRSHSNGPVTGEPQWATPQTRELMVRACFGCHSNEVKYPSYANIAPISWAVQSHIDDGRGSVNYSEFSANSRRGRNTLRVIQSGFMPPSYYTRFGRHPEAKLTAEEMKTLIAGLEATPGLHR</sequence>
<accession>A0A6J6AG21</accession>
<organism evidence="3">
    <name type="scientific">freshwater metagenome</name>
    <dbReference type="NCBI Taxonomy" id="449393"/>
    <lineage>
        <taxon>unclassified sequences</taxon>
        <taxon>metagenomes</taxon>
        <taxon>ecological metagenomes</taxon>
    </lineage>
</organism>
<feature type="domain" description="Haem-binding" evidence="2">
    <location>
        <begin position="70"/>
        <end position="199"/>
    </location>
</feature>
<gene>
    <name evidence="3" type="ORF">UFOPK4179_00509</name>
</gene>
<keyword evidence="1" id="KW-0812">Transmembrane</keyword>
<evidence type="ECO:0000259" key="2">
    <source>
        <dbReference type="SMART" id="SM01235"/>
    </source>
</evidence>
<feature type="transmembrane region" description="Helical" evidence="1">
    <location>
        <begin position="28"/>
        <end position="46"/>
    </location>
</feature>
<dbReference type="AlphaFoldDB" id="A0A6J6AG21"/>
<evidence type="ECO:0000256" key="1">
    <source>
        <dbReference type="SAM" id="Phobius"/>
    </source>
</evidence>
<keyword evidence="1" id="KW-1133">Transmembrane helix</keyword>
<dbReference type="Pfam" id="PF14376">
    <property type="entry name" value="Haem_bd"/>
    <property type="match status" value="1"/>
</dbReference>
<feature type="transmembrane region" description="Helical" evidence="1">
    <location>
        <begin position="58"/>
        <end position="79"/>
    </location>
</feature>
<dbReference type="InterPro" id="IPR025992">
    <property type="entry name" value="Haem-bd"/>
</dbReference>
<feature type="transmembrane region" description="Helical" evidence="1">
    <location>
        <begin position="5"/>
        <end position="22"/>
    </location>
</feature>